<dbReference type="GO" id="GO:0008658">
    <property type="term" value="F:penicillin binding"/>
    <property type="evidence" value="ECO:0007669"/>
    <property type="project" value="InterPro"/>
</dbReference>
<dbReference type="Gene3D" id="3.40.710.10">
    <property type="entry name" value="DD-peptidase/beta-lactamase superfamily"/>
    <property type="match status" value="1"/>
</dbReference>
<dbReference type="InterPro" id="IPR005543">
    <property type="entry name" value="PASTA_dom"/>
</dbReference>
<dbReference type="PANTHER" id="PTHR30627:SF1">
    <property type="entry name" value="PEPTIDOGLYCAN D,D-TRANSPEPTIDASE FTSI"/>
    <property type="match status" value="1"/>
</dbReference>
<proteinExistence type="predicted"/>
<dbReference type="AlphaFoldDB" id="A0A7T3RC03"/>
<organism evidence="5 6">
    <name type="scientific">Treponema peruense</name>
    <dbReference type="NCBI Taxonomy" id="2787628"/>
    <lineage>
        <taxon>Bacteria</taxon>
        <taxon>Pseudomonadati</taxon>
        <taxon>Spirochaetota</taxon>
        <taxon>Spirochaetia</taxon>
        <taxon>Spirochaetales</taxon>
        <taxon>Treponemataceae</taxon>
        <taxon>Treponema</taxon>
    </lineage>
</organism>
<dbReference type="SUPFAM" id="SSF56519">
    <property type="entry name" value="Penicillin binding protein dimerisation domain"/>
    <property type="match status" value="1"/>
</dbReference>
<dbReference type="Gene3D" id="3.90.1310.10">
    <property type="entry name" value="Penicillin-binding protein 2a (Domain 2)"/>
    <property type="match status" value="1"/>
</dbReference>
<dbReference type="InterPro" id="IPR036138">
    <property type="entry name" value="PBP_dimer_sf"/>
</dbReference>
<feature type="domain" description="PASTA" evidence="4">
    <location>
        <begin position="568"/>
        <end position="624"/>
    </location>
</feature>
<name>A0A7T3RC03_9SPIR</name>
<evidence type="ECO:0000256" key="3">
    <source>
        <dbReference type="ARBA" id="ARBA00023136"/>
    </source>
</evidence>
<dbReference type="GO" id="GO:0071555">
    <property type="term" value="P:cell wall organization"/>
    <property type="evidence" value="ECO:0007669"/>
    <property type="project" value="TreeGrafter"/>
</dbReference>
<dbReference type="SUPFAM" id="SSF56601">
    <property type="entry name" value="beta-lactamase/transpeptidase-like"/>
    <property type="match status" value="1"/>
</dbReference>
<dbReference type="PANTHER" id="PTHR30627">
    <property type="entry name" value="PEPTIDOGLYCAN D,D-TRANSPEPTIDASE"/>
    <property type="match status" value="1"/>
</dbReference>
<evidence type="ECO:0000313" key="6">
    <source>
        <dbReference type="Proteomes" id="UP000595224"/>
    </source>
</evidence>
<dbReference type="GO" id="GO:0005886">
    <property type="term" value="C:plasma membrane"/>
    <property type="evidence" value="ECO:0007669"/>
    <property type="project" value="TreeGrafter"/>
</dbReference>
<dbReference type="Pfam" id="PF00905">
    <property type="entry name" value="Transpeptidase"/>
    <property type="match status" value="1"/>
</dbReference>
<dbReference type="KEGG" id="tper:IWA51_08615"/>
<evidence type="ECO:0000256" key="1">
    <source>
        <dbReference type="ARBA" id="ARBA00004370"/>
    </source>
</evidence>
<evidence type="ECO:0000259" key="4">
    <source>
        <dbReference type="PROSITE" id="PS51178"/>
    </source>
</evidence>
<dbReference type="PROSITE" id="PS51178">
    <property type="entry name" value="PASTA"/>
    <property type="match status" value="1"/>
</dbReference>
<reference evidence="5 6" key="1">
    <citation type="submission" date="2020-11" db="EMBL/GenBank/DDBJ databases">
        <title>Treponema Peruensis nv. sp., first commensal Treponema isolated from human feces.</title>
        <authorList>
            <person name="Belkhou C."/>
            <person name="Raes J."/>
        </authorList>
    </citation>
    <scope>NUCLEOTIDE SEQUENCE [LARGE SCALE GENOMIC DNA]</scope>
    <source>
        <strain evidence="5 6">RCC2812</strain>
    </source>
</reference>
<protein>
    <submittedName>
        <fullName evidence="5">Transpeptidase family protein</fullName>
    </submittedName>
</protein>
<keyword evidence="2" id="KW-0378">Hydrolase</keyword>
<evidence type="ECO:0000313" key="5">
    <source>
        <dbReference type="EMBL" id="QQA00333.1"/>
    </source>
</evidence>
<dbReference type="CDD" id="cd06575">
    <property type="entry name" value="PASTA_Pbp2x-like_2"/>
    <property type="match status" value="1"/>
</dbReference>
<dbReference type="InterPro" id="IPR001460">
    <property type="entry name" value="PCN-bd_Tpept"/>
</dbReference>
<evidence type="ECO:0000256" key="2">
    <source>
        <dbReference type="ARBA" id="ARBA00022645"/>
    </source>
</evidence>
<dbReference type="SUPFAM" id="SSF54184">
    <property type="entry name" value="Penicillin-binding protein 2x (pbp-2x), c-terminal domain"/>
    <property type="match status" value="1"/>
</dbReference>
<dbReference type="RefSeq" id="WP_198442121.1">
    <property type="nucleotide sequence ID" value="NZ_CBCSHE010000001.1"/>
</dbReference>
<keyword evidence="2" id="KW-0645">Protease</keyword>
<accession>A0A7T3RC03</accession>
<dbReference type="InterPro" id="IPR005311">
    <property type="entry name" value="PBP_dimer"/>
</dbReference>
<dbReference type="InterPro" id="IPR012338">
    <property type="entry name" value="Beta-lactam/transpept-like"/>
</dbReference>
<dbReference type="Pfam" id="PF03717">
    <property type="entry name" value="PBP_dimer"/>
    <property type="match status" value="1"/>
</dbReference>
<dbReference type="EMBL" id="CP064936">
    <property type="protein sequence ID" value="QQA00333.1"/>
    <property type="molecule type" value="Genomic_DNA"/>
</dbReference>
<dbReference type="GO" id="GO:0004180">
    <property type="term" value="F:carboxypeptidase activity"/>
    <property type="evidence" value="ECO:0007669"/>
    <property type="project" value="UniProtKB-KW"/>
</dbReference>
<keyword evidence="3" id="KW-0472">Membrane</keyword>
<gene>
    <name evidence="5" type="ORF">IWA51_08615</name>
</gene>
<keyword evidence="2" id="KW-0121">Carboxypeptidase</keyword>
<comment type="subcellular location">
    <subcellularLocation>
        <location evidence="1">Membrane</location>
    </subcellularLocation>
</comment>
<dbReference type="InterPro" id="IPR050515">
    <property type="entry name" value="Beta-lactam/transpept"/>
</dbReference>
<keyword evidence="6" id="KW-1185">Reference proteome</keyword>
<dbReference type="Proteomes" id="UP000595224">
    <property type="component" value="Chromosome"/>
</dbReference>
<sequence length="624" mass="68158">MTGFFRKGRVIFCLVFCAAIMIVVYAKFFSLALGKQPAPRVRVPVVERGAIVDRNGKQLAVQTDFFHIGVTPSKIRSPETFSLLVAGTLEMDPAEIESKIRTATNPNFTYIKKKISRAQRDELQKILSESEFADFVKFDKIPGRIYPENSLASQLIGYMGDAGRGLSGIEYSQQSVLQPEPKPGETGTIHGDNIYLTIDADLQYKLEKIAKNAMETTMAENIMLIAANAVNGEILSYVSLPSANLNAYSFADKEETIDRPAVAAYEPGSVFKIFSVASFLDAGSITPDDSFLCDGIYQRKTNLGETITIKCLDHHGWINARTALKYSCNDALAQMSERMETNTFLSYIRKFGFGERTGVELPAETRGSVKNVNDRYWSARSKPTMSIGQEISVSALQMVQAATALANGGVPIQLTVIQRITDVDGNIKYIHKPQTKERVLNAASAQYLLSCMETTAKSGTGTRAALGDISIGVKTGTAQMADTVHGGYSDTDFLSNCMAIFPIEKPEIILYIVIEKAKGETYAGRIVAPVIAEAADEIIDHLGMTRNGAASLEHSGKITIKDNAPLALVPGRPMPNFLGRPKCDIIPLLETANIKITGEGWVVAQNPQPGMPYTENTEIELTFE</sequence>